<reference evidence="2" key="1">
    <citation type="submission" date="2020-07" db="EMBL/GenBank/DDBJ databases">
        <title>Huge and variable diversity of episymbiotic CPR bacteria and DPANN archaea in groundwater ecosystems.</title>
        <authorList>
            <person name="He C.Y."/>
            <person name="Keren R."/>
            <person name="Whittaker M."/>
            <person name="Farag I.F."/>
            <person name="Doudna J."/>
            <person name="Cate J.H.D."/>
            <person name="Banfield J.F."/>
        </authorList>
    </citation>
    <scope>NUCLEOTIDE SEQUENCE</scope>
    <source>
        <strain evidence="2">NC_groundwater_672_Ag_B-0.1um_62_36</strain>
    </source>
</reference>
<accession>A0A932CMY6</accession>
<feature type="compositionally biased region" description="Polar residues" evidence="1">
    <location>
        <begin position="215"/>
        <end position="224"/>
    </location>
</feature>
<dbReference type="AlphaFoldDB" id="A0A932CMY6"/>
<gene>
    <name evidence="2" type="ORF">HYY20_05220</name>
</gene>
<dbReference type="Proteomes" id="UP000769766">
    <property type="component" value="Unassembled WGS sequence"/>
</dbReference>
<comment type="caution">
    <text evidence="2">The sequence shown here is derived from an EMBL/GenBank/DDBJ whole genome shotgun (WGS) entry which is preliminary data.</text>
</comment>
<feature type="compositionally biased region" description="Basic and acidic residues" evidence="1">
    <location>
        <begin position="233"/>
        <end position="259"/>
    </location>
</feature>
<evidence type="ECO:0000313" key="3">
    <source>
        <dbReference type="Proteomes" id="UP000769766"/>
    </source>
</evidence>
<dbReference type="EMBL" id="JACPRF010000162">
    <property type="protein sequence ID" value="MBI2876263.1"/>
    <property type="molecule type" value="Genomic_DNA"/>
</dbReference>
<evidence type="ECO:0000313" key="2">
    <source>
        <dbReference type="EMBL" id="MBI2876263.1"/>
    </source>
</evidence>
<protein>
    <submittedName>
        <fullName evidence="2">Uncharacterized protein</fullName>
    </submittedName>
</protein>
<proteinExistence type="predicted"/>
<evidence type="ECO:0000256" key="1">
    <source>
        <dbReference type="SAM" id="MobiDB-lite"/>
    </source>
</evidence>
<name>A0A932CMY6_UNCTE</name>
<feature type="region of interest" description="Disordered" evidence="1">
    <location>
        <begin position="209"/>
        <end position="265"/>
    </location>
</feature>
<sequence length="282" mass="32122">MNDYEAGCYTDAECEAEFAHLFPQGFAGQNVLGEIAPEGWEQSPLVATFHPSLEQVYEEAVQLHRNLQAFPWRKDRPPEPEPTREEVAQRYQEEPIDTEREVRELVGKCLWDIFSDNHDVIGPDGRVVDIGSFRGAGGFIADCINRQTGSREYDYIDFYLGTIWIAQRTDLTPVYRMIFRRLKARGYDWTYAFPKLGLVDLRPLRDTLHEPTESAGDNVSPASTSASEEDEERDRALAELRESLETSHRKAVEDAHKGPPPETVQAYQSVYGRFPEGWPPVA</sequence>
<organism evidence="2 3">
    <name type="scientific">Tectimicrobiota bacterium</name>
    <dbReference type="NCBI Taxonomy" id="2528274"/>
    <lineage>
        <taxon>Bacteria</taxon>
        <taxon>Pseudomonadati</taxon>
        <taxon>Nitrospinota/Tectimicrobiota group</taxon>
        <taxon>Candidatus Tectimicrobiota</taxon>
    </lineage>
</organism>